<protein>
    <recommendedName>
        <fullName evidence="5">I-spanin</fullName>
    </recommendedName>
</protein>
<reference evidence="3 4" key="1">
    <citation type="submission" date="2019-05" db="EMBL/GenBank/DDBJ databases">
        <title>Arcobacter cibarius and Arcobacter thereius providing challenges in identification an antibiotic susceptibility and Quinolone resistance.</title>
        <authorList>
            <person name="Busch A."/>
            <person name="Hanel I."/>
            <person name="Hotzel H."/>
            <person name="Tomaso H."/>
        </authorList>
    </citation>
    <scope>NUCLEOTIDE SEQUENCE [LARGE SCALE GENOMIC DNA]</scope>
    <source>
        <strain evidence="3 4">16CS0831-2</strain>
    </source>
</reference>
<evidence type="ECO:0000313" key="3">
    <source>
        <dbReference type="EMBL" id="TLS99953.1"/>
    </source>
</evidence>
<keyword evidence="2" id="KW-0812">Transmembrane</keyword>
<dbReference type="EMBL" id="VBUC01000009">
    <property type="protein sequence ID" value="TLS99953.1"/>
    <property type="molecule type" value="Genomic_DNA"/>
</dbReference>
<evidence type="ECO:0000313" key="4">
    <source>
        <dbReference type="Proteomes" id="UP000305417"/>
    </source>
</evidence>
<dbReference type="Proteomes" id="UP000305417">
    <property type="component" value="Unassembled WGS sequence"/>
</dbReference>
<keyword evidence="2" id="KW-1133">Transmembrane helix</keyword>
<feature type="transmembrane region" description="Helical" evidence="2">
    <location>
        <begin position="12"/>
        <end position="30"/>
    </location>
</feature>
<keyword evidence="4" id="KW-1185">Reference proteome</keyword>
<organism evidence="3 4">
    <name type="scientific">Aliarcobacter cibarius</name>
    <dbReference type="NCBI Taxonomy" id="255507"/>
    <lineage>
        <taxon>Bacteria</taxon>
        <taxon>Pseudomonadati</taxon>
        <taxon>Campylobacterota</taxon>
        <taxon>Epsilonproteobacteria</taxon>
        <taxon>Campylobacterales</taxon>
        <taxon>Arcobacteraceae</taxon>
        <taxon>Aliarcobacter</taxon>
    </lineage>
</organism>
<comment type="caution">
    <text evidence="3">The sequence shown here is derived from an EMBL/GenBank/DDBJ whole genome shotgun (WGS) entry which is preliminary data.</text>
</comment>
<name>A0ABY2V4S6_9BACT</name>
<evidence type="ECO:0000256" key="2">
    <source>
        <dbReference type="SAM" id="Phobius"/>
    </source>
</evidence>
<dbReference type="RefSeq" id="WP_138108707.1">
    <property type="nucleotide sequence ID" value="NZ_VBUC01000009.1"/>
</dbReference>
<sequence length="119" mass="13683">MNALVNVFSNSKILLIGLVAAIFIGQSLYIKYISSELENTEQREKKVKEEKESLQLAFDTAVPEYERQLDFERSKAVFETNTLKEKEKVLKATSKVKEEVVKRGEIKDEENSNFTITSF</sequence>
<accession>A0ABY2V4S6</accession>
<gene>
    <name evidence="3" type="ORF">FE247_05320</name>
</gene>
<keyword evidence="1" id="KW-0175">Coiled coil</keyword>
<feature type="coiled-coil region" evidence="1">
    <location>
        <begin position="30"/>
        <end position="57"/>
    </location>
</feature>
<evidence type="ECO:0008006" key="5">
    <source>
        <dbReference type="Google" id="ProtNLM"/>
    </source>
</evidence>
<proteinExistence type="predicted"/>
<keyword evidence="2" id="KW-0472">Membrane</keyword>
<evidence type="ECO:0000256" key="1">
    <source>
        <dbReference type="SAM" id="Coils"/>
    </source>
</evidence>